<organism evidence="1 2">
    <name type="scientific">Butyrivibrio fibrisolvens</name>
    <dbReference type="NCBI Taxonomy" id="831"/>
    <lineage>
        <taxon>Bacteria</taxon>
        <taxon>Bacillati</taxon>
        <taxon>Bacillota</taxon>
        <taxon>Clostridia</taxon>
        <taxon>Lachnospirales</taxon>
        <taxon>Lachnospiraceae</taxon>
        <taxon>Butyrivibrio</taxon>
    </lineage>
</organism>
<evidence type="ECO:0000313" key="1">
    <source>
        <dbReference type="EMBL" id="SES41429.1"/>
    </source>
</evidence>
<dbReference type="Proteomes" id="UP000182584">
    <property type="component" value="Unassembled WGS sequence"/>
</dbReference>
<proteinExistence type="predicted"/>
<accession>A0A1H9X5S6</accession>
<evidence type="ECO:0008006" key="3">
    <source>
        <dbReference type="Google" id="ProtNLM"/>
    </source>
</evidence>
<name>A0A1H9X5S6_BUTFI</name>
<gene>
    <name evidence="1" type="ORF">SAMN04487884_14417</name>
</gene>
<dbReference type="EMBL" id="FOGJ01000044">
    <property type="protein sequence ID" value="SES41429.1"/>
    <property type="molecule type" value="Genomic_DNA"/>
</dbReference>
<protein>
    <recommendedName>
        <fullName evidence="3">Sce7726 family protein</fullName>
    </recommendedName>
</protein>
<evidence type="ECO:0000313" key="2">
    <source>
        <dbReference type="Proteomes" id="UP000182584"/>
    </source>
</evidence>
<reference evidence="1 2" key="1">
    <citation type="submission" date="2016-10" db="EMBL/GenBank/DDBJ databases">
        <authorList>
            <person name="de Groot N.N."/>
        </authorList>
    </citation>
    <scope>NUCLEOTIDE SEQUENCE [LARGE SCALE GENOMIC DNA]</scope>
    <source>
        <strain evidence="1 2">AR40</strain>
    </source>
</reference>
<dbReference type="NCBIfam" id="NF033832">
    <property type="entry name" value="sce7726_fam"/>
    <property type="match status" value="1"/>
</dbReference>
<dbReference type="eggNOG" id="ENOG502ZAKT">
    <property type="taxonomic scope" value="Bacteria"/>
</dbReference>
<dbReference type="AlphaFoldDB" id="A0A1H9X5S6"/>
<dbReference type="InterPro" id="IPR047729">
    <property type="entry name" value="Sce7726-like"/>
</dbReference>
<sequence length="202" mass="24111">MSKDIFYDKDIREPLFDFLEDSFGKVRILEEKRTGSARADVVMITPDFLYGIEIKSDADTYARLEKQVKNYNWYYDRNIIVVGSSHAAHVKEHVPDWWGIITVEADESGAPDFYVMRQAEVNPRVKDKRKISILWRTELNHLLERNDLPKYREKSKLFVQEKLIEKVPGEILWKQAYEELFERDYNTIAEEIETYRKNRRKA</sequence>